<name>A0A0C5J6P4_9PROT</name>
<dbReference type="KEGG" id="rbu:PG1C_00380"/>
<protein>
    <submittedName>
        <fullName evidence="2">Uncharacterized protein</fullName>
    </submittedName>
</protein>
<dbReference type="HOGENOM" id="CLU_2737337_0_0_4"/>
<dbReference type="STRING" id="1565605.PG1C_00380"/>
<dbReference type="Proteomes" id="UP000061603">
    <property type="component" value="Chromosome"/>
</dbReference>
<evidence type="ECO:0000313" key="2">
    <source>
        <dbReference type="EMBL" id="AJP47309.1"/>
    </source>
</evidence>
<evidence type="ECO:0000256" key="1">
    <source>
        <dbReference type="SAM" id="MobiDB-lite"/>
    </source>
</evidence>
<dbReference type="RefSeq" id="WP_202635488.1">
    <property type="nucleotide sequence ID" value="NZ_CP010554.1"/>
</dbReference>
<evidence type="ECO:0000313" key="3">
    <source>
        <dbReference type="Proteomes" id="UP000061603"/>
    </source>
</evidence>
<dbReference type="EMBL" id="CP010554">
    <property type="protein sequence ID" value="AJP47309.1"/>
    <property type="molecule type" value="Genomic_DNA"/>
</dbReference>
<proteinExistence type="predicted"/>
<dbReference type="AlphaFoldDB" id="A0A0C5J6P4"/>
<gene>
    <name evidence="2" type="ORF">PG1C_00380</name>
</gene>
<feature type="region of interest" description="Disordered" evidence="1">
    <location>
        <begin position="36"/>
        <end position="71"/>
    </location>
</feature>
<sequence length="71" mass="7937">MTELEPISISPPSDRPRHAHQEIADLLAAALLRLRARPSRDTTENSECVRLGFPGQQRVNANPDHHHGVRP</sequence>
<keyword evidence="3" id="KW-1185">Reference proteome</keyword>
<reference evidence="2 3" key="1">
    <citation type="journal article" date="2015" name="Genome Announc.">
        <title>Complete Genome Sequence of a Novel Bacterium within the Family Rhodocyclaceae That Degrades Polycyclic Aromatic Hydrocarbons.</title>
        <authorList>
            <person name="Singleton D.R."/>
            <person name="Dickey A.N."/>
            <person name="Scholl E.H."/>
            <person name="Wright F.A."/>
            <person name="Aitken M.D."/>
        </authorList>
    </citation>
    <scope>NUCLEOTIDE SEQUENCE [LARGE SCALE GENOMIC DNA]</scope>
    <source>
        <strain evidence="3">PG1-Ca6</strain>
    </source>
</reference>
<organism evidence="2 3">
    <name type="scientific">Rugosibacter aromaticivorans</name>
    <dbReference type="NCBI Taxonomy" id="1565605"/>
    <lineage>
        <taxon>Bacteria</taxon>
        <taxon>Pseudomonadati</taxon>
        <taxon>Pseudomonadota</taxon>
        <taxon>Betaproteobacteria</taxon>
        <taxon>Nitrosomonadales</taxon>
        <taxon>Sterolibacteriaceae</taxon>
        <taxon>Rugosibacter</taxon>
    </lineage>
</organism>
<accession>A0A0C5J6P4</accession>